<gene>
    <name evidence="11" type="ORF">FPCIR_4264</name>
</gene>
<feature type="region of interest" description="Disordered" evidence="8">
    <location>
        <begin position="257"/>
        <end position="294"/>
    </location>
</feature>
<name>A0A8H5URX7_9HYPO</name>
<evidence type="ECO:0000256" key="5">
    <source>
        <dbReference type="ARBA" id="ARBA00022989"/>
    </source>
</evidence>
<feature type="domain" description="Chitin synthase N-terminal" evidence="9">
    <location>
        <begin position="476"/>
        <end position="538"/>
    </location>
</feature>
<dbReference type="Pfam" id="PF08407">
    <property type="entry name" value="Chitin_synth_1N"/>
    <property type="match status" value="1"/>
</dbReference>
<dbReference type="EC" id="2.4.1.16" evidence="2"/>
<keyword evidence="7" id="KW-0175">Coiled coil</keyword>
<accession>A0A8H5URX7</accession>
<keyword evidence="6" id="KW-0325">Glycoprotein</keyword>
<keyword evidence="3" id="KW-1003">Cell membrane</keyword>
<keyword evidence="4" id="KW-0808">Transferase</keyword>
<comment type="subcellular location">
    <subcellularLocation>
        <location evidence="1">Cell membrane</location>
        <topology evidence="1">Multi-pass membrane protein</topology>
    </subcellularLocation>
</comment>
<evidence type="ECO:0000256" key="4">
    <source>
        <dbReference type="ARBA" id="ARBA00022676"/>
    </source>
</evidence>
<keyword evidence="12" id="KW-1185">Reference proteome</keyword>
<dbReference type="EMBL" id="JAAOAS010000087">
    <property type="protein sequence ID" value="KAF5595998.1"/>
    <property type="molecule type" value="Genomic_DNA"/>
</dbReference>
<evidence type="ECO:0000256" key="2">
    <source>
        <dbReference type="ARBA" id="ARBA00012543"/>
    </source>
</evidence>
<evidence type="ECO:0000256" key="7">
    <source>
        <dbReference type="SAM" id="Coils"/>
    </source>
</evidence>
<evidence type="ECO:0000259" key="9">
    <source>
        <dbReference type="Pfam" id="PF08407"/>
    </source>
</evidence>
<dbReference type="OrthoDB" id="524326at2759"/>
<proteinExistence type="predicted"/>
<dbReference type="InterPro" id="IPR013616">
    <property type="entry name" value="Chitin_synth_N"/>
</dbReference>
<evidence type="ECO:0000259" key="10">
    <source>
        <dbReference type="Pfam" id="PF17111"/>
    </source>
</evidence>
<dbReference type="GO" id="GO:0005886">
    <property type="term" value="C:plasma membrane"/>
    <property type="evidence" value="ECO:0007669"/>
    <property type="project" value="UniProtKB-SubCell"/>
</dbReference>
<evidence type="ECO:0000256" key="3">
    <source>
        <dbReference type="ARBA" id="ARBA00022475"/>
    </source>
</evidence>
<feature type="compositionally biased region" description="Polar residues" evidence="8">
    <location>
        <begin position="395"/>
        <end position="404"/>
    </location>
</feature>
<feature type="compositionally biased region" description="Basic and acidic residues" evidence="8">
    <location>
        <begin position="257"/>
        <end position="281"/>
    </location>
</feature>
<dbReference type="Pfam" id="PF17111">
    <property type="entry name" value="PigL_N"/>
    <property type="match status" value="1"/>
</dbReference>
<evidence type="ECO:0000256" key="1">
    <source>
        <dbReference type="ARBA" id="ARBA00004651"/>
    </source>
</evidence>
<sequence>MDPLSIISGCAGLITAIGSLSVSINTFVRSCREARSDLDRVSRELHSLQTVLQLIEEDAKDDTKPFPPTIQHHVSGIVTNCGSVVLEVETCIKKYGDGRVKTRAAWAINGQGDMEKLRSSLEAHKSALELALDMISLSLTRDIKADTSEIRNDTAAIKDDTALILQEIAELQARLPDTAAAPNDYVLQRFLEDMATYTETTLDANASYNDGMSSRALSIVDEHDESSHKSLQHNLPILASQNPDASEASRLLEPLDAPREARPHDLDRVHHPIPTREDIPHRPKGPGPASSYPKYSYDKEVALDINTQGPGSSSLALDYRNEATQNRVAPSLVGVPKESEISEFELLDAFDPLWRKHYGGYLQGRGLSNDAIRENQEFVIGILNPVKKDKMPSWPQESSPSVPMNSIRAESDRGQPLPLISAPQQSNSLSSTASTSHRWPQQLMPYTIARGDDDAITSTSKTKDFSSQERSHIVRFRGNVVVDIPVPNRILARIPQSSTLDRNEFTHSRFSFITCPPEEFRDQNYTLRATLFAQPRETLFILVVQIPPDDEDFLRRWDLIHDSIVFTQKRLEAIGGAHEFWKRVVVHLHLAHGIKRGRRSVDNPLVVLEAIAGNLTLSGKLTLIGSEHHESIDKDSSAIGGHPVHATMSEV</sequence>
<evidence type="ECO:0000313" key="11">
    <source>
        <dbReference type="EMBL" id="KAF5595998.1"/>
    </source>
</evidence>
<keyword evidence="4" id="KW-0328">Glycosyltransferase</keyword>
<keyword evidence="5" id="KW-0812">Transmembrane</keyword>
<keyword evidence="5" id="KW-0472">Membrane</keyword>
<keyword evidence="5" id="KW-1133">Transmembrane helix</keyword>
<dbReference type="Proteomes" id="UP000546213">
    <property type="component" value="Unassembled WGS sequence"/>
</dbReference>
<protein>
    <recommendedName>
        <fullName evidence="2">chitin synthase</fullName>
        <ecNumber evidence="2">2.4.1.16</ecNumber>
    </recommendedName>
</protein>
<feature type="domain" description="Azaphilone pigments biosynthesis cluster protein L N-terminal" evidence="10">
    <location>
        <begin position="1"/>
        <end position="163"/>
    </location>
</feature>
<evidence type="ECO:0000256" key="6">
    <source>
        <dbReference type="ARBA" id="ARBA00023180"/>
    </source>
</evidence>
<reference evidence="11 12" key="1">
    <citation type="submission" date="2020-05" db="EMBL/GenBank/DDBJ databases">
        <title>Identification and distribution of gene clusters putatively required for synthesis of sphingolipid metabolism inhibitors in phylogenetically diverse species of the filamentous fungus Fusarium.</title>
        <authorList>
            <person name="Kim H.-S."/>
            <person name="Busman M."/>
            <person name="Brown D.W."/>
            <person name="Divon H."/>
            <person name="Uhlig S."/>
            <person name="Proctor R.H."/>
        </authorList>
    </citation>
    <scope>NUCLEOTIDE SEQUENCE [LARGE SCALE GENOMIC DNA]</scope>
    <source>
        <strain evidence="11 12">NRRL 36939</strain>
    </source>
</reference>
<organism evidence="11 12">
    <name type="scientific">Fusarium pseudocircinatum</name>
    <dbReference type="NCBI Taxonomy" id="56676"/>
    <lineage>
        <taxon>Eukaryota</taxon>
        <taxon>Fungi</taxon>
        <taxon>Dikarya</taxon>
        <taxon>Ascomycota</taxon>
        <taxon>Pezizomycotina</taxon>
        <taxon>Sordariomycetes</taxon>
        <taxon>Hypocreomycetidae</taxon>
        <taxon>Hypocreales</taxon>
        <taxon>Nectriaceae</taxon>
        <taxon>Fusarium</taxon>
        <taxon>Fusarium fujikuroi species complex</taxon>
    </lineage>
</organism>
<comment type="caution">
    <text evidence="11">The sequence shown here is derived from an EMBL/GenBank/DDBJ whole genome shotgun (WGS) entry which is preliminary data.</text>
</comment>
<feature type="coiled-coil region" evidence="7">
    <location>
        <begin position="31"/>
        <end position="58"/>
    </location>
</feature>
<feature type="region of interest" description="Disordered" evidence="8">
    <location>
        <begin position="389"/>
        <end position="417"/>
    </location>
</feature>
<dbReference type="InterPro" id="IPR031348">
    <property type="entry name" value="PigL_N"/>
</dbReference>
<dbReference type="GO" id="GO:0004100">
    <property type="term" value="F:chitin synthase activity"/>
    <property type="evidence" value="ECO:0007669"/>
    <property type="project" value="UniProtKB-EC"/>
</dbReference>
<dbReference type="AlphaFoldDB" id="A0A8H5URX7"/>
<evidence type="ECO:0000313" key="12">
    <source>
        <dbReference type="Proteomes" id="UP000546213"/>
    </source>
</evidence>
<evidence type="ECO:0000256" key="8">
    <source>
        <dbReference type="SAM" id="MobiDB-lite"/>
    </source>
</evidence>